<sequence>MESEGLNKFLEIVGDAVHSVNTICVGLSSVASGAAVKPSDLTIGWSSSNPDTAAAKARLFALRGSLVFVEEALLKYLDFLKACLTDEPKISTALASEGAAERVIGVSKFLSNAEPYWWPMVVLLIRWRNKVVHESTIRLTVHQANLLTNNADALKNKHAGIEISQTLSNFESGQITLKDFTTLIAVTVRFVRMLDEELEPRLHTLEGFEIRLKQRNLVRVFNQLMNSNGEETRRRKLKAFLQSEFSAVPDTFFEEIYKNGPISQPRA</sequence>
<reference evidence="1" key="1">
    <citation type="submission" date="2021-07" db="EMBL/GenBank/DDBJ databases">
        <title>Zhongshania sp. CAU 1632 isolated from seawater.</title>
        <authorList>
            <person name="Kim W."/>
        </authorList>
    </citation>
    <scope>NUCLEOTIDE SEQUENCE</scope>
    <source>
        <strain evidence="1">CAU 1632</strain>
    </source>
</reference>
<proteinExistence type="predicted"/>
<keyword evidence="2" id="KW-1185">Reference proteome</keyword>
<dbReference type="RefSeq" id="WP_219043615.1">
    <property type="nucleotide sequence ID" value="NZ_JAHWDQ010000002.1"/>
</dbReference>
<evidence type="ECO:0000313" key="1">
    <source>
        <dbReference type="EMBL" id="MBW2941382.1"/>
    </source>
</evidence>
<gene>
    <name evidence="1" type="ORF">KXJ70_11365</name>
</gene>
<protein>
    <submittedName>
        <fullName evidence="1">Uncharacterized protein</fullName>
    </submittedName>
</protein>
<evidence type="ECO:0000313" key="2">
    <source>
        <dbReference type="Proteomes" id="UP001166291"/>
    </source>
</evidence>
<name>A0ABS6VSS7_9GAMM</name>
<dbReference type="EMBL" id="JAHWDQ010000002">
    <property type="protein sequence ID" value="MBW2941382.1"/>
    <property type="molecule type" value="Genomic_DNA"/>
</dbReference>
<comment type="caution">
    <text evidence="1">The sequence shown here is derived from an EMBL/GenBank/DDBJ whole genome shotgun (WGS) entry which is preliminary data.</text>
</comment>
<dbReference type="Proteomes" id="UP001166291">
    <property type="component" value="Unassembled WGS sequence"/>
</dbReference>
<accession>A0ABS6VSS7</accession>
<organism evidence="1 2">
    <name type="scientific">Zhongshania aquimaris</name>
    <dbReference type="NCBI Taxonomy" id="2857107"/>
    <lineage>
        <taxon>Bacteria</taxon>
        <taxon>Pseudomonadati</taxon>
        <taxon>Pseudomonadota</taxon>
        <taxon>Gammaproteobacteria</taxon>
        <taxon>Cellvibrionales</taxon>
        <taxon>Spongiibacteraceae</taxon>
        <taxon>Zhongshania</taxon>
    </lineage>
</organism>